<dbReference type="Proteomes" id="UP000191661">
    <property type="component" value="Unassembled WGS sequence"/>
</dbReference>
<evidence type="ECO:0000256" key="3">
    <source>
        <dbReference type="ARBA" id="ARBA00022630"/>
    </source>
</evidence>
<keyword evidence="3 11" id="KW-0285">Flavoprotein</keyword>
<dbReference type="Gene3D" id="3.20.20.70">
    <property type="entry name" value="Aldolase class I"/>
    <property type="match status" value="1"/>
</dbReference>
<gene>
    <name evidence="11 13" type="primary">fni</name>
    <name evidence="13" type="ORF">MBBAR_6c01640</name>
</gene>
<evidence type="ECO:0000313" key="13">
    <source>
        <dbReference type="EMBL" id="OQD59054.1"/>
    </source>
</evidence>
<comment type="catalytic activity">
    <reaction evidence="11">
        <text>isopentenyl diphosphate = dimethylallyl diphosphate</text>
        <dbReference type="Rhea" id="RHEA:23284"/>
        <dbReference type="ChEBI" id="CHEBI:57623"/>
        <dbReference type="ChEBI" id="CHEBI:128769"/>
        <dbReference type="EC" id="5.3.3.2"/>
    </reaction>
</comment>
<dbReference type="GO" id="GO:0070402">
    <property type="term" value="F:NADPH binding"/>
    <property type="evidence" value="ECO:0007669"/>
    <property type="project" value="UniProtKB-UniRule"/>
</dbReference>
<comment type="subunit">
    <text evidence="10 11">Homooctamer. Dimer of tetramers.</text>
</comment>
<evidence type="ECO:0000256" key="2">
    <source>
        <dbReference type="ARBA" id="ARBA00022490"/>
    </source>
</evidence>
<dbReference type="Pfam" id="PF01070">
    <property type="entry name" value="FMN_dh"/>
    <property type="match status" value="2"/>
</dbReference>
<keyword evidence="6 11" id="KW-0460">Magnesium</keyword>
<feature type="domain" description="FMN-dependent dehydrogenase" evidence="12">
    <location>
        <begin position="17"/>
        <end position="97"/>
    </location>
</feature>
<dbReference type="InterPro" id="IPR013785">
    <property type="entry name" value="Aldolase_TIM"/>
</dbReference>
<comment type="subcellular location">
    <subcellularLocation>
        <location evidence="11">Cytoplasm</location>
    </subcellularLocation>
</comment>
<dbReference type="AlphaFoldDB" id="A0A1V6N314"/>
<feature type="binding site" evidence="11">
    <location>
        <position position="160"/>
    </location>
    <ligand>
        <name>substrate</name>
    </ligand>
</feature>
<reference evidence="13 14" key="1">
    <citation type="submission" date="2014-12" db="EMBL/GenBank/DDBJ databases">
        <title>Genome sequence of Methanobrevibacter arboriphilicus DH1, DSM1125.</title>
        <authorList>
            <person name="Poehlein A."/>
            <person name="Thauer R.K."/>
            <person name="Seedorf H."/>
            <person name="Daniel R."/>
        </authorList>
    </citation>
    <scope>NUCLEOTIDE SEQUENCE [LARGE SCALE GENOMIC DNA]</scope>
    <source>
        <strain evidence="13 14">DH1</strain>
    </source>
</reference>
<dbReference type="EC" id="5.3.3.2" evidence="11"/>
<dbReference type="SMART" id="SM01240">
    <property type="entry name" value="IMPDH"/>
    <property type="match status" value="1"/>
</dbReference>
<dbReference type="GO" id="GO:0000287">
    <property type="term" value="F:magnesium ion binding"/>
    <property type="evidence" value="ECO:0007669"/>
    <property type="project" value="UniProtKB-UniRule"/>
</dbReference>
<organism evidence="13 14">
    <name type="scientific">Methanobrevibacter arboriphilus JCM 13429 = DSM 1125</name>
    <dbReference type="NCBI Taxonomy" id="1300164"/>
    <lineage>
        <taxon>Archaea</taxon>
        <taxon>Methanobacteriati</taxon>
        <taxon>Methanobacteriota</taxon>
        <taxon>Methanomada group</taxon>
        <taxon>Methanobacteria</taxon>
        <taxon>Methanobacteriales</taxon>
        <taxon>Methanobacteriaceae</taxon>
        <taxon>Methanobrevibacter</taxon>
    </lineage>
</organism>
<evidence type="ECO:0000256" key="1">
    <source>
        <dbReference type="ARBA" id="ARBA00001917"/>
    </source>
</evidence>
<sequence length="358" mass="38964">MISDRKLEHLLLCKHYDVQYKNKNAGFKDIELVHNALPEINKEEIDISTNVFGKKLESPLFITAITGGHPSALKINKELAIAAESEKIGLGLGSQRAAIENPELSNTYEIARENAPNTLLIGNIGAPQIIGDSKNSKEFAQKAIDMIDADILAIHLNALQESIQPEGDVNATGYSNSIENIVEEIDIPIMVKETGTGIAFEEGKTLERAGVDFIDVAGAGGTSWAAVETYRAEDRYIGELFWDWGIPTAVTTAELSNSLDIPIISSGGIRSGLDAAKAIALGADAVGMALPILKEAFVGHGEIIKFINIFNDSLKIAMFLVGAKNLEELKNSNLIIKGDTKEWLDEREFNTKNYSRRN</sequence>
<dbReference type="GO" id="GO:0005737">
    <property type="term" value="C:cytoplasm"/>
    <property type="evidence" value="ECO:0007669"/>
    <property type="project" value="UniProtKB-SubCell"/>
</dbReference>
<evidence type="ECO:0000256" key="7">
    <source>
        <dbReference type="ARBA" id="ARBA00022857"/>
    </source>
</evidence>
<dbReference type="GO" id="GO:0004452">
    <property type="term" value="F:isopentenyl-diphosphate delta-isomerase activity"/>
    <property type="evidence" value="ECO:0007669"/>
    <property type="project" value="UniProtKB-UniRule"/>
</dbReference>
<feature type="binding site" evidence="11">
    <location>
        <position position="123"/>
    </location>
    <ligand>
        <name>FMN</name>
        <dbReference type="ChEBI" id="CHEBI:58210"/>
    </ligand>
</feature>
<dbReference type="OrthoDB" id="371955at2157"/>
<dbReference type="CDD" id="cd02811">
    <property type="entry name" value="IDI-2_FMN"/>
    <property type="match status" value="1"/>
</dbReference>
<dbReference type="GO" id="GO:0010181">
    <property type="term" value="F:FMN binding"/>
    <property type="evidence" value="ECO:0007669"/>
    <property type="project" value="UniProtKB-UniRule"/>
</dbReference>
<dbReference type="GO" id="GO:0016491">
    <property type="term" value="F:oxidoreductase activity"/>
    <property type="evidence" value="ECO:0007669"/>
    <property type="project" value="InterPro"/>
</dbReference>
<feature type="binding site" evidence="11">
    <location>
        <begin position="268"/>
        <end position="270"/>
    </location>
    <ligand>
        <name>FMN</name>
        <dbReference type="ChEBI" id="CHEBI:58210"/>
    </ligand>
</feature>
<protein>
    <recommendedName>
        <fullName evidence="11">Isopentenyl-diphosphate delta-isomerase</fullName>
        <shortName evidence="11">IPP isomerase</shortName>
        <ecNumber evidence="11">5.3.3.2</ecNumber>
    </recommendedName>
    <alternativeName>
        <fullName evidence="11">Isopentenyl diphosphate:dimethylallyl diphosphate isomerase</fullName>
    </alternativeName>
    <alternativeName>
        <fullName evidence="11">Isopentenyl pyrophosphate isomerase</fullName>
    </alternativeName>
    <alternativeName>
        <fullName evidence="11">Type 2 isopentenyl diphosphate isomerase</fullName>
        <shortName evidence="11">IDI-2</shortName>
    </alternativeName>
</protein>
<keyword evidence="9 11" id="KW-0413">Isomerase</keyword>
<comment type="similarity">
    <text evidence="11">Belongs to the IPP isomerase type 2 family.</text>
</comment>
<keyword evidence="4 11" id="KW-0288">FMN</keyword>
<evidence type="ECO:0000313" key="14">
    <source>
        <dbReference type="Proteomes" id="UP000191661"/>
    </source>
</evidence>
<feature type="binding site" evidence="11">
    <location>
        <position position="192"/>
    </location>
    <ligand>
        <name>FMN</name>
        <dbReference type="ChEBI" id="CHEBI:58210"/>
    </ligand>
</feature>
<feature type="binding site" evidence="11">
    <location>
        <position position="222"/>
    </location>
    <ligand>
        <name>FMN</name>
        <dbReference type="ChEBI" id="CHEBI:58210"/>
    </ligand>
</feature>
<feature type="binding site" evidence="11">
    <location>
        <begin position="64"/>
        <end position="66"/>
    </location>
    <ligand>
        <name>FMN</name>
        <dbReference type="ChEBI" id="CHEBI:58210"/>
    </ligand>
</feature>
<dbReference type="RefSeq" id="WP_080460107.1">
    <property type="nucleotide sequence ID" value="NZ_JXMW01000006.1"/>
</dbReference>
<feature type="domain" description="FMN-dependent dehydrogenase" evidence="12">
    <location>
        <begin position="176"/>
        <end position="334"/>
    </location>
</feature>
<keyword evidence="8 11" id="KW-0414">Isoprene biosynthesis</keyword>
<comment type="function">
    <text evidence="11">Involved in the biosynthesis of isoprenoids. Catalyzes the 1,3-allylic rearrangement of the homoallylic substrate isopentenyl (IPP) to its allylic isomer, dimethylallyl diphosphate (DMAPP).</text>
</comment>
<dbReference type="PANTHER" id="PTHR43665">
    <property type="entry name" value="ISOPENTENYL-DIPHOSPHATE DELTA-ISOMERASE"/>
    <property type="match status" value="1"/>
</dbReference>
<evidence type="ECO:0000256" key="6">
    <source>
        <dbReference type="ARBA" id="ARBA00022842"/>
    </source>
</evidence>
<keyword evidence="14" id="KW-1185">Reference proteome</keyword>
<keyword evidence="7 11" id="KW-0521">NADP</keyword>
<evidence type="ECO:0000256" key="8">
    <source>
        <dbReference type="ARBA" id="ARBA00023229"/>
    </source>
</evidence>
<dbReference type="GO" id="GO:0008299">
    <property type="term" value="P:isoprenoid biosynthetic process"/>
    <property type="evidence" value="ECO:0007669"/>
    <property type="project" value="UniProtKB-UniRule"/>
</dbReference>
<feature type="binding site" evidence="11">
    <location>
        <position position="94"/>
    </location>
    <ligand>
        <name>FMN</name>
        <dbReference type="ChEBI" id="CHEBI:58210"/>
    </ligand>
</feature>
<comment type="caution">
    <text evidence="13">The sequence shown here is derived from an EMBL/GenBank/DDBJ whole genome shotgun (WGS) entry which is preliminary data.</text>
</comment>
<dbReference type="PIRSF" id="PIRSF003314">
    <property type="entry name" value="IPP_isomerase"/>
    <property type="match status" value="1"/>
</dbReference>
<evidence type="ECO:0000259" key="12">
    <source>
        <dbReference type="Pfam" id="PF01070"/>
    </source>
</evidence>
<name>A0A1V6N314_METAZ</name>
<comment type="cofactor">
    <cofactor evidence="11">
        <name>Mg(2+)</name>
        <dbReference type="ChEBI" id="CHEBI:18420"/>
    </cofactor>
</comment>
<feature type="binding site" evidence="11">
    <location>
        <begin position="94"/>
        <end position="96"/>
    </location>
    <ligand>
        <name>substrate</name>
    </ligand>
</feature>
<evidence type="ECO:0000256" key="10">
    <source>
        <dbReference type="ARBA" id="ARBA00025810"/>
    </source>
</evidence>
<evidence type="ECO:0000256" key="9">
    <source>
        <dbReference type="ARBA" id="ARBA00023235"/>
    </source>
</evidence>
<keyword evidence="2 11" id="KW-0963">Cytoplasm</keyword>
<feature type="binding site" evidence="11">
    <location>
        <position position="161"/>
    </location>
    <ligand>
        <name>Mg(2+)</name>
        <dbReference type="ChEBI" id="CHEBI:18420"/>
    </ligand>
</feature>
<dbReference type="NCBIfam" id="TIGR02151">
    <property type="entry name" value="IPP_isom_2"/>
    <property type="match status" value="1"/>
</dbReference>
<comment type="caution">
    <text evidence="11">Lacks conserved residue(s) required for the propagation of feature annotation.</text>
</comment>
<dbReference type="HAMAP" id="MF_00354">
    <property type="entry name" value="Idi_2"/>
    <property type="match status" value="1"/>
</dbReference>
<dbReference type="PANTHER" id="PTHR43665:SF1">
    <property type="entry name" value="ISOPENTENYL-DIPHOSPHATE DELTA-ISOMERASE"/>
    <property type="match status" value="1"/>
</dbReference>
<feature type="binding site" evidence="11">
    <location>
        <position position="63"/>
    </location>
    <ligand>
        <name>FMN</name>
        <dbReference type="ChEBI" id="CHEBI:58210"/>
    </ligand>
</feature>
<accession>A0A1V6N314</accession>
<evidence type="ECO:0000256" key="11">
    <source>
        <dbReference type="HAMAP-Rule" id="MF_00354"/>
    </source>
</evidence>
<proteinExistence type="inferred from homology"/>
<dbReference type="SUPFAM" id="SSF51395">
    <property type="entry name" value="FMN-linked oxidoreductases"/>
    <property type="match status" value="1"/>
</dbReference>
<dbReference type="EMBL" id="JXMW01000006">
    <property type="protein sequence ID" value="OQD59054.1"/>
    <property type="molecule type" value="Genomic_DNA"/>
</dbReference>
<evidence type="ECO:0000256" key="4">
    <source>
        <dbReference type="ARBA" id="ARBA00022643"/>
    </source>
</evidence>
<keyword evidence="5 11" id="KW-0479">Metal-binding</keyword>
<feature type="binding site" evidence="11">
    <location>
        <begin position="289"/>
        <end position="290"/>
    </location>
    <ligand>
        <name>FMN</name>
        <dbReference type="ChEBI" id="CHEBI:58210"/>
    </ligand>
</feature>
<feature type="binding site" evidence="11">
    <location>
        <begin position="5"/>
        <end position="6"/>
    </location>
    <ligand>
        <name>substrate</name>
    </ligand>
</feature>
<dbReference type="InterPro" id="IPR011179">
    <property type="entry name" value="IPdP_isomerase"/>
</dbReference>
<evidence type="ECO:0000256" key="5">
    <source>
        <dbReference type="ARBA" id="ARBA00022723"/>
    </source>
</evidence>
<comment type="cofactor">
    <cofactor evidence="1 11">
        <name>FMN</name>
        <dbReference type="ChEBI" id="CHEBI:58210"/>
    </cofactor>
</comment>
<dbReference type="InterPro" id="IPR000262">
    <property type="entry name" value="FMN-dep_DH"/>
</dbReference>
<comment type="cofactor">
    <cofactor evidence="11">
        <name>NADPH</name>
        <dbReference type="ChEBI" id="CHEBI:57783"/>
    </cofactor>
</comment>